<dbReference type="InterPro" id="IPR002004">
    <property type="entry name" value="PABP_HYD_C"/>
</dbReference>
<reference evidence="2" key="2">
    <citation type="submission" date="2025-08" db="UniProtKB">
        <authorList>
            <consortium name="Ensembl"/>
        </authorList>
    </citation>
    <scope>IDENTIFICATION</scope>
</reference>
<keyword evidence="3" id="KW-1185">Reference proteome</keyword>
<evidence type="ECO:0000313" key="3">
    <source>
        <dbReference type="Proteomes" id="UP000694411"/>
    </source>
</evidence>
<dbReference type="Pfam" id="PF00658">
    <property type="entry name" value="MLLE"/>
    <property type="match status" value="1"/>
</dbReference>
<evidence type="ECO:0000259" key="1">
    <source>
        <dbReference type="PROSITE" id="PS51309"/>
    </source>
</evidence>
<protein>
    <recommendedName>
        <fullName evidence="1">PABC domain-containing protein</fullName>
    </recommendedName>
</protein>
<feature type="domain" description="PABC" evidence="1">
    <location>
        <begin position="90"/>
        <end position="167"/>
    </location>
</feature>
<dbReference type="AlphaFoldDB" id="A0A8D2EEL7"/>
<sequence>PCSLPPAPRPPARHSPASSQMLPVMSTQCVANSSIQTIGPCPVAATAGSTPAVHIIPQYKYAAGIHIPQQHLNIHPQVTRQQLAVHVQGQKLFTAFMLAFAPLQQQKQILGERLFPLIQAMHTTLAGKITGMLLELGNSKLLHMLESLESLKLQDHAIALQPGQRAKNSVSKKKKN</sequence>
<dbReference type="Proteomes" id="UP000694411">
    <property type="component" value="Chromosome 12"/>
</dbReference>
<evidence type="ECO:0000313" key="2">
    <source>
        <dbReference type="Ensembl" id="ENSTGEP00000004923.1"/>
    </source>
</evidence>
<name>A0A8D2EEL7_THEGE</name>
<dbReference type="Ensembl" id="ENSTGET00000005989.1">
    <property type="protein sequence ID" value="ENSTGEP00000004923.1"/>
    <property type="gene ID" value="ENSTGEG00000004123.1"/>
</dbReference>
<dbReference type="PROSITE" id="PS51309">
    <property type="entry name" value="PABC"/>
    <property type="match status" value="1"/>
</dbReference>
<accession>A0A8D2EEL7</accession>
<dbReference type="SMART" id="SM00517">
    <property type="entry name" value="PolyA"/>
    <property type="match status" value="1"/>
</dbReference>
<dbReference type="SUPFAM" id="SSF63570">
    <property type="entry name" value="PABC (PABP) domain"/>
    <property type="match status" value="1"/>
</dbReference>
<dbReference type="GO" id="GO:0003723">
    <property type="term" value="F:RNA binding"/>
    <property type="evidence" value="ECO:0007669"/>
    <property type="project" value="InterPro"/>
</dbReference>
<reference evidence="2" key="3">
    <citation type="submission" date="2025-09" db="UniProtKB">
        <authorList>
            <consortium name="Ensembl"/>
        </authorList>
    </citation>
    <scope>IDENTIFICATION</scope>
</reference>
<proteinExistence type="predicted"/>
<organism evidence="2 3">
    <name type="scientific">Theropithecus gelada</name>
    <name type="common">Gelada baboon</name>
    <dbReference type="NCBI Taxonomy" id="9565"/>
    <lineage>
        <taxon>Eukaryota</taxon>
        <taxon>Metazoa</taxon>
        <taxon>Chordata</taxon>
        <taxon>Craniata</taxon>
        <taxon>Vertebrata</taxon>
        <taxon>Euteleostomi</taxon>
        <taxon>Mammalia</taxon>
        <taxon>Eutheria</taxon>
        <taxon>Euarchontoglires</taxon>
        <taxon>Primates</taxon>
        <taxon>Haplorrhini</taxon>
        <taxon>Catarrhini</taxon>
        <taxon>Cercopithecidae</taxon>
        <taxon>Cercopithecinae</taxon>
        <taxon>Theropithecus</taxon>
    </lineage>
</organism>
<reference evidence="2" key="1">
    <citation type="submission" date="2018-05" db="EMBL/GenBank/DDBJ databases">
        <title>Whole genome of Theropithecus gelada.</title>
        <authorList>
            <person name="Chiou K.L."/>
            <person name="Snyder-Mackler N."/>
        </authorList>
    </citation>
    <scope>NUCLEOTIDE SEQUENCE [LARGE SCALE GENOMIC DNA]</scope>
</reference>
<dbReference type="Gene3D" id="1.10.1900.10">
    <property type="entry name" value="c-terminal domain of poly(a) binding protein"/>
    <property type="match status" value="1"/>
</dbReference>
<dbReference type="InterPro" id="IPR036053">
    <property type="entry name" value="PABP-dom"/>
</dbReference>